<comment type="caution">
    <text evidence="1">The sequence shown here is derived from an EMBL/GenBank/DDBJ whole genome shotgun (WGS) entry which is preliminary data.</text>
</comment>
<proteinExistence type="predicted"/>
<evidence type="ECO:0008006" key="3">
    <source>
        <dbReference type="Google" id="ProtNLM"/>
    </source>
</evidence>
<name>A0A427AG25_ENSVE</name>
<dbReference type="EMBL" id="AMZH03002565">
    <property type="protein sequence ID" value="RRT75156.1"/>
    <property type="molecule type" value="Genomic_DNA"/>
</dbReference>
<reference evidence="1 2" key="1">
    <citation type="journal article" date="2014" name="Agronomy (Basel)">
        <title>A Draft Genome Sequence for Ensete ventricosum, the Drought-Tolerant Tree Against Hunger.</title>
        <authorList>
            <person name="Harrison J."/>
            <person name="Moore K.A."/>
            <person name="Paszkiewicz K."/>
            <person name="Jones T."/>
            <person name="Grant M."/>
            <person name="Ambacheew D."/>
            <person name="Muzemil S."/>
            <person name="Studholme D.J."/>
        </authorList>
    </citation>
    <scope>NUCLEOTIDE SEQUENCE [LARGE SCALE GENOMIC DNA]</scope>
</reference>
<dbReference type="PANTHER" id="PTHR33193">
    <property type="entry name" value="DOMAIN PROTEIN, PUTATIVE (DUF3511)-RELATED"/>
    <property type="match status" value="1"/>
</dbReference>
<dbReference type="InterPro" id="IPR021899">
    <property type="entry name" value="DUF3511"/>
</dbReference>
<sequence length="193" mass="21991">MSIIDHISRLLPTSRVHYNAPREVTMSIIYHISRLLPTSGGHYNAPRDVTMSITTVAVYDMRATSRHSETRRFPMDDDFRSRSFNDGMMQLEVYGARSSAAPPPGLHDFRSYSASYAYMYNGGSHGPDGFKAKPDYGSSSSNKGGWVFSDPEFQRKRRVAGYKSYAVEGKVKGSFRRGFRWLKDKYTRVVYGW</sequence>
<dbReference type="Proteomes" id="UP000287651">
    <property type="component" value="Unassembled WGS sequence"/>
</dbReference>
<evidence type="ECO:0000313" key="2">
    <source>
        <dbReference type="Proteomes" id="UP000287651"/>
    </source>
</evidence>
<dbReference type="AlphaFoldDB" id="A0A427AG25"/>
<accession>A0A427AG25</accession>
<dbReference type="PANTHER" id="PTHR33193:SF62">
    <property type="entry name" value="FAMILY ABC TRANSPORTER, PUTATIVE (DUF3511)-RELATED"/>
    <property type="match status" value="1"/>
</dbReference>
<organism evidence="1 2">
    <name type="scientific">Ensete ventricosum</name>
    <name type="common">Abyssinian banana</name>
    <name type="synonym">Musa ensete</name>
    <dbReference type="NCBI Taxonomy" id="4639"/>
    <lineage>
        <taxon>Eukaryota</taxon>
        <taxon>Viridiplantae</taxon>
        <taxon>Streptophyta</taxon>
        <taxon>Embryophyta</taxon>
        <taxon>Tracheophyta</taxon>
        <taxon>Spermatophyta</taxon>
        <taxon>Magnoliopsida</taxon>
        <taxon>Liliopsida</taxon>
        <taxon>Zingiberales</taxon>
        <taxon>Musaceae</taxon>
        <taxon>Ensete</taxon>
    </lineage>
</organism>
<protein>
    <recommendedName>
        <fullName evidence="3">DUF3511 domain-containing protein</fullName>
    </recommendedName>
</protein>
<gene>
    <name evidence="1" type="ORF">B296_00031528</name>
</gene>
<evidence type="ECO:0000313" key="1">
    <source>
        <dbReference type="EMBL" id="RRT75156.1"/>
    </source>
</evidence>
<dbReference type="Pfam" id="PF12023">
    <property type="entry name" value="DUF3511"/>
    <property type="match status" value="1"/>
</dbReference>